<evidence type="ECO:0000313" key="2">
    <source>
        <dbReference type="EMBL" id="KAF7375117.1"/>
    </source>
</evidence>
<dbReference type="AlphaFoldDB" id="A0A8H7DJ28"/>
<sequence>MTSQARADQTNTRPMALSDLNTSIRIKNFMPYEHRMPPDTLQLITLSIRHPQHGKIGDVTAIRVQRRCEGIFLEVMDVETELFTITSAIFDKYREVRPWLVDNEYHRGSGVWGRELGDDGNLIIVLCVHIDAKYRKQGVGTWGLYQLYASEYVERNDKILCWPSPIPRPPSDQWISIFDGIVAFFRKAGYRRVGRTPFFGYSQDPEHPSRQLSYLDDFDEDVFSTEEGSHPGLSLQTAIIQDNSEKIVSIIQNAHALDPRSISLPDVHGFRPIFVAVRIKNLLALRTLISLGVSAEDFNCRNNKDHLTPLEACNADMCSQRDFEEIFKFWEGYSDISLHIKATLKRAMGHPMPPTDEEYVAQKKWGCTCGNCLEGWLSPRTLIRLKDEAEMAFDTAQETIEIEQMIPKEPLQPLSIEMNPILCYIPRRLWHETYKTFILGYGHVMTSIAQLLSRSILPTKSTVIAQLQNGQLQYFDVQAAKFYFDKGGLVEHALAAIIGNAEASFVDLSGTDFDIYRDDDRFLKTPACANDREFGIVRLNMGLDPTKSWGPYGSLHEQTQMAIDSDEDEDEDDDEDEDEDDDEDE</sequence>
<organism evidence="2 3">
    <name type="scientific">Mycena sanguinolenta</name>
    <dbReference type="NCBI Taxonomy" id="230812"/>
    <lineage>
        <taxon>Eukaryota</taxon>
        <taxon>Fungi</taxon>
        <taxon>Dikarya</taxon>
        <taxon>Basidiomycota</taxon>
        <taxon>Agaricomycotina</taxon>
        <taxon>Agaricomycetes</taxon>
        <taxon>Agaricomycetidae</taxon>
        <taxon>Agaricales</taxon>
        <taxon>Marasmiineae</taxon>
        <taxon>Mycenaceae</taxon>
        <taxon>Mycena</taxon>
    </lineage>
</organism>
<comment type="caution">
    <text evidence="2">The sequence shown here is derived from an EMBL/GenBank/DDBJ whole genome shotgun (WGS) entry which is preliminary data.</text>
</comment>
<evidence type="ECO:0000256" key="1">
    <source>
        <dbReference type="SAM" id="MobiDB-lite"/>
    </source>
</evidence>
<keyword evidence="3" id="KW-1185">Reference proteome</keyword>
<gene>
    <name evidence="2" type="ORF">MSAN_00398100</name>
</gene>
<reference evidence="2" key="1">
    <citation type="submission" date="2020-05" db="EMBL/GenBank/DDBJ databases">
        <title>Mycena genomes resolve the evolution of fungal bioluminescence.</title>
        <authorList>
            <person name="Tsai I.J."/>
        </authorList>
    </citation>
    <scope>NUCLEOTIDE SEQUENCE</scope>
    <source>
        <strain evidence="2">160909Yilan</strain>
    </source>
</reference>
<dbReference type="OrthoDB" id="508139at2759"/>
<evidence type="ECO:0000313" key="3">
    <source>
        <dbReference type="Proteomes" id="UP000623467"/>
    </source>
</evidence>
<name>A0A8H7DJ28_9AGAR</name>
<proteinExistence type="predicted"/>
<feature type="compositionally biased region" description="Acidic residues" evidence="1">
    <location>
        <begin position="564"/>
        <end position="585"/>
    </location>
</feature>
<accession>A0A8H7DJ28</accession>
<dbReference type="EMBL" id="JACAZH010000002">
    <property type="protein sequence ID" value="KAF7375117.1"/>
    <property type="molecule type" value="Genomic_DNA"/>
</dbReference>
<dbReference type="Proteomes" id="UP000623467">
    <property type="component" value="Unassembled WGS sequence"/>
</dbReference>
<protein>
    <submittedName>
        <fullName evidence="2">Ankyrin repeat family protein</fullName>
    </submittedName>
</protein>
<feature type="region of interest" description="Disordered" evidence="1">
    <location>
        <begin position="548"/>
        <end position="585"/>
    </location>
</feature>